<feature type="transmembrane region" description="Helical" evidence="2">
    <location>
        <begin position="269"/>
        <end position="293"/>
    </location>
</feature>
<evidence type="ECO:0000313" key="5">
    <source>
        <dbReference type="WBParaSite" id="HPLM_0001932001-mRNA-1"/>
    </source>
</evidence>
<evidence type="ECO:0000313" key="4">
    <source>
        <dbReference type="Proteomes" id="UP000268014"/>
    </source>
</evidence>
<gene>
    <name evidence="3" type="ORF">HPLM_LOCUS19312</name>
</gene>
<evidence type="ECO:0000256" key="1">
    <source>
        <dbReference type="SAM" id="MobiDB-lite"/>
    </source>
</evidence>
<evidence type="ECO:0000313" key="3">
    <source>
        <dbReference type="EMBL" id="VDO76435.1"/>
    </source>
</evidence>
<dbReference type="STRING" id="6290.A0A0N4X4M8"/>
<protein>
    <submittedName>
        <fullName evidence="5">Ubiquitinyl hydrolase 1</fullName>
    </submittedName>
</protein>
<dbReference type="WBParaSite" id="HPLM_0001932001-mRNA-1">
    <property type="protein sequence ID" value="HPLM_0001932001-mRNA-1"/>
    <property type="gene ID" value="HPLM_0001932001"/>
</dbReference>
<keyword evidence="2" id="KW-0812">Transmembrane</keyword>
<reference evidence="5" key="1">
    <citation type="submission" date="2017-02" db="UniProtKB">
        <authorList>
            <consortium name="WormBaseParasite"/>
        </authorList>
    </citation>
    <scope>IDENTIFICATION</scope>
</reference>
<sequence>MEQALHRLNHSRASSREAMQKSCSRLQLKHRLFPSRPTLSCQFRIHRCQVLAEVLLSSILQREIEDDKGYECNNKDEENIRSALDNVFKVGVKLRPPLKEDEKLIRIVQFDLEEPNRENWKVLFECPASKQTSIGDLLRHCIHLYAEIYGQRLTLNQVRLREMPSFSRPMKVVLNLGDTLESRGAQWSNNIYFQVISAYDFVFIDERLIGQPGVPILVRRFRPSTVEVTSIHEVLVDPNAADQMHSFASSVSFMSGIPIDRLVFTEVRFFFRFLVVTSYIIMFLRLLVVIFLLDKDFKCPKLSWEKWPFALSRLAMLDGVVRFSARPSYAPNDVIERIGGRVVYYKDAAEVTKELSNEDRKQIQIRENGQSQAAVARRKERPLRIQMSSISEP</sequence>
<name>A0A0N4X4M8_HAEPC</name>
<keyword evidence="4" id="KW-1185">Reference proteome</keyword>
<reference evidence="3 4" key="2">
    <citation type="submission" date="2018-11" db="EMBL/GenBank/DDBJ databases">
        <authorList>
            <consortium name="Pathogen Informatics"/>
        </authorList>
    </citation>
    <scope>NUCLEOTIDE SEQUENCE [LARGE SCALE GENOMIC DNA]</scope>
    <source>
        <strain evidence="3 4">MHpl1</strain>
    </source>
</reference>
<accession>A0A0N4X4M8</accession>
<dbReference type="OrthoDB" id="5846271at2759"/>
<proteinExistence type="predicted"/>
<keyword evidence="2" id="KW-1133">Transmembrane helix</keyword>
<evidence type="ECO:0000256" key="2">
    <source>
        <dbReference type="SAM" id="Phobius"/>
    </source>
</evidence>
<keyword evidence="2" id="KW-0472">Membrane</keyword>
<dbReference type="AlphaFoldDB" id="A0A0N4X4M8"/>
<organism evidence="5">
    <name type="scientific">Haemonchus placei</name>
    <name type="common">Barber's pole worm</name>
    <dbReference type="NCBI Taxonomy" id="6290"/>
    <lineage>
        <taxon>Eukaryota</taxon>
        <taxon>Metazoa</taxon>
        <taxon>Ecdysozoa</taxon>
        <taxon>Nematoda</taxon>
        <taxon>Chromadorea</taxon>
        <taxon>Rhabditida</taxon>
        <taxon>Rhabditina</taxon>
        <taxon>Rhabditomorpha</taxon>
        <taxon>Strongyloidea</taxon>
        <taxon>Trichostrongylidae</taxon>
        <taxon>Haemonchus</taxon>
    </lineage>
</organism>
<feature type="region of interest" description="Disordered" evidence="1">
    <location>
        <begin position="367"/>
        <end position="393"/>
    </location>
</feature>
<dbReference type="EMBL" id="UZAF01021210">
    <property type="protein sequence ID" value="VDO76435.1"/>
    <property type="molecule type" value="Genomic_DNA"/>
</dbReference>
<dbReference type="Proteomes" id="UP000268014">
    <property type="component" value="Unassembled WGS sequence"/>
</dbReference>